<feature type="transmembrane region" description="Helical" evidence="1">
    <location>
        <begin position="6"/>
        <end position="26"/>
    </location>
</feature>
<dbReference type="EMBL" id="JAXOVC010000010">
    <property type="protein sequence ID" value="KAK4496574.1"/>
    <property type="molecule type" value="Genomic_DNA"/>
</dbReference>
<dbReference type="Proteomes" id="UP001305779">
    <property type="component" value="Unassembled WGS sequence"/>
</dbReference>
<sequence length="358" mass="38902">MVSWATIQSAAIFLGPLLLPKALAWYKSIRNRPASQIKPLPKKTSYALTALFISGLIALISTLPLFSPENIFRLTNSQLRTSAGVLLTRLGAIRDLTPNDEKLRDIFNEGGLPARLLYARYGPTILLNSPLSGPGTLDAQKDYLLYALPSLLTPHTLHLLLLGLTTAPLLSGPTPARWRPLATISALALAAAEVYYISTYSDTPNLRSSRVNDISFPHFQAPLIRGLSIATLDALLGLGIYLQATGRAFITPPTPAERTLNTAVSIEKLLIKARGIGVVRNAVVRDPGARGRVDDYWRKEGEVMKDVFEEPEVLEAQRNALKRLDTVRVQRDAEGFVETILGPQILAARGGQSAAVGN</sequence>
<evidence type="ECO:0000313" key="3">
    <source>
        <dbReference type="Proteomes" id="UP001305779"/>
    </source>
</evidence>
<feature type="transmembrane region" description="Helical" evidence="1">
    <location>
        <begin position="46"/>
        <end position="66"/>
    </location>
</feature>
<proteinExistence type="predicted"/>
<keyword evidence="1" id="KW-1133">Transmembrane helix</keyword>
<dbReference type="PANTHER" id="PTHR39470">
    <property type="entry name" value="CHROMOSOME 10, WHOLE GENOME SHOTGUN SEQUENCE"/>
    <property type="match status" value="1"/>
</dbReference>
<evidence type="ECO:0000313" key="2">
    <source>
        <dbReference type="EMBL" id="KAK4496574.1"/>
    </source>
</evidence>
<dbReference type="PANTHER" id="PTHR39470:SF1">
    <property type="entry name" value="CHORISMATE SYNTHASE PROTEIN"/>
    <property type="match status" value="1"/>
</dbReference>
<keyword evidence="1" id="KW-0472">Membrane</keyword>
<comment type="caution">
    <text evidence="2">The sequence shown here is derived from an EMBL/GenBank/DDBJ whole genome shotgun (WGS) entry which is preliminary data.</text>
</comment>
<keyword evidence="3" id="KW-1185">Reference proteome</keyword>
<protein>
    <submittedName>
        <fullName evidence="2">Uncharacterized protein</fullName>
    </submittedName>
</protein>
<gene>
    <name evidence="2" type="ORF">PRZ48_012554</name>
</gene>
<name>A0ABR0E5H0_ZASCE</name>
<organism evidence="2 3">
    <name type="scientific">Zasmidium cellare</name>
    <name type="common">Wine cellar mold</name>
    <name type="synonym">Racodium cellare</name>
    <dbReference type="NCBI Taxonomy" id="395010"/>
    <lineage>
        <taxon>Eukaryota</taxon>
        <taxon>Fungi</taxon>
        <taxon>Dikarya</taxon>
        <taxon>Ascomycota</taxon>
        <taxon>Pezizomycotina</taxon>
        <taxon>Dothideomycetes</taxon>
        <taxon>Dothideomycetidae</taxon>
        <taxon>Mycosphaerellales</taxon>
        <taxon>Mycosphaerellaceae</taxon>
        <taxon>Zasmidium</taxon>
    </lineage>
</organism>
<evidence type="ECO:0000256" key="1">
    <source>
        <dbReference type="SAM" id="Phobius"/>
    </source>
</evidence>
<keyword evidence="1" id="KW-0812">Transmembrane</keyword>
<accession>A0ABR0E5H0</accession>
<reference evidence="2 3" key="1">
    <citation type="journal article" date="2023" name="G3 (Bethesda)">
        <title>A chromosome-level genome assembly of Zasmidium syzygii isolated from banana leaves.</title>
        <authorList>
            <person name="van Westerhoven A.C."/>
            <person name="Mehrabi R."/>
            <person name="Talebi R."/>
            <person name="Steentjes M.B.F."/>
            <person name="Corcolon B."/>
            <person name="Chong P.A."/>
            <person name="Kema G.H.J."/>
            <person name="Seidl M.F."/>
        </authorList>
    </citation>
    <scope>NUCLEOTIDE SEQUENCE [LARGE SCALE GENOMIC DNA]</scope>
    <source>
        <strain evidence="2 3">P124</strain>
    </source>
</reference>